<dbReference type="GO" id="GO:0003677">
    <property type="term" value="F:DNA binding"/>
    <property type="evidence" value="ECO:0007669"/>
    <property type="project" value="InterPro"/>
</dbReference>
<dbReference type="EMBL" id="NCEQ01000002">
    <property type="protein sequence ID" value="OYX58623.1"/>
    <property type="molecule type" value="Genomic_DNA"/>
</dbReference>
<organism evidence="1 2">
    <name type="scientific">Brevundimonas subvibrioides</name>
    <dbReference type="NCBI Taxonomy" id="74313"/>
    <lineage>
        <taxon>Bacteria</taxon>
        <taxon>Pseudomonadati</taxon>
        <taxon>Pseudomonadota</taxon>
        <taxon>Alphaproteobacteria</taxon>
        <taxon>Caulobacterales</taxon>
        <taxon>Caulobacteraceae</taxon>
        <taxon>Brevundimonas</taxon>
    </lineage>
</organism>
<reference evidence="1 2" key="1">
    <citation type="submission" date="2017-03" db="EMBL/GenBank/DDBJ databases">
        <title>Lifting the veil on microbial sulfur biogeochemistry in mining wastewaters.</title>
        <authorList>
            <person name="Kantor R.S."/>
            <person name="Colenbrander Nelson T."/>
            <person name="Marshall S."/>
            <person name="Bennett D."/>
            <person name="Apte S."/>
            <person name="Camacho D."/>
            <person name="Thomas B.C."/>
            <person name="Warren L.A."/>
            <person name="Banfield J.F."/>
        </authorList>
    </citation>
    <scope>NUCLEOTIDE SEQUENCE [LARGE SCALE GENOMIC DNA]</scope>
    <source>
        <strain evidence="1">32-68-21</strain>
    </source>
</reference>
<dbReference type="InterPro" id="IPR011010">
    <property type="entry name" value="DNA_brk_join_enz"/>
</dbReference>
<protein>
    <submittedName>
        <fullName evidence="1">Uncharacterized protein</fullName>
    </submittedName>
</protein>
<dbReference type="AlphaFoldDB" id="A0A258HQL4"/>
<proteinExistence type="predicted"/>
<dbReference type="Proteomes" id="UP000216147">
    <property type="component" value="Unassembled WGS sequence"/>
</dbReference>
<evidence type="ECO:0000313" key="1">
    <source>
        <dbReference type="EMBL" id="OYX58623.1"/>
    </source>
</evidence>
<name>A0A258HQL4_9CAUL</name>
<gene>
    <name evidence="1" type="ORF">B7Y86_02765</name>
</gene>
<accession>A0A258HQL4</accession>
<dbReference type="SUPFAM" id="SSF56349">
    <property type="entry name" value="DNA breaking-rejoining enzymes"/>
    <property type="match status" value="1"/>
</dbReference>
<comment type="caution">
    <text evidence="1">The sequence shown here is derived from an EMBL/GenBank/DDBJ whole genome shotgun (WGS) entry which is preliminary data.</text>
</comment>
<evidence type="ECO:0000313" key="2">
    <source>
        <dbReference type="Proteomes" id="UP000216147"/>
    </source>
</evidence>
<sequence length="215" mass="23162">MSNGDRWTVTSDGVARGNFDYQVDAEEAATRAFAQTCTRRKLAVGSPHDVRRSGATTLTGRYGVSRFVVGLVLGHTPNEGAAVTCVYDRHTYVREKRAALELWANHLIRPGLEIGEPRALPDPAAGTHVDEAKARAFALCQRGELHEAVLSICMDLSRHPATVSSHLAILGKAGLESAAAGPRPQVEDWISGFRWTLADVTDTVLSYGVSLATLL</sequence>